<evidence type="ECO:0000256" key="11">
    <source>
        <dbReference type="SAM" id="MobiDB-lite"/>
    </source>
</evidence>
<evidence type="ECO:0000313" key="14">
    <source>
        <dbReference type="Proteomes" id="UP000800097"/>
    </source>
</evidence>
<comment type="similarity">
    <text evidence="1">Belongs to the protein kinase superfamily. CMGC Ser/Thr protein kinase family. CDC2/CDKX subfamily.</text>
</comment>
<dbReference type="GO" id="GO:0005524">
    <property type="term" value="F:ATP binding"/>
    <property type="evidence" value="ECO:0007669"/>
    <property type="project" value="UniProtKB-UniRule"/>
</dbReference>
<evidence type="ECO:0000256" key="3">
    <source>
        <dbReference type="ARBA" id="ARBA00022679"/>
    </source>
</evidence>
<dbReference type="EMBL" id="ML986484">
    <property type="protein sequence ID" value="KAF2280764.1"/>
    <property type="molecule type" value="Genomic_DNA"/>
</dbReference>
<keyword evidence="5 13" id="KW-0418">Kinase</keyword>
<feature type="domain" description="Protein kinase" evidence="12">
    <location>
        <begin position="70"/>
        <end position="368"/>
    </location>
</feature>
<feature type="compositionally biased region" description="Low complexity" evidence="11">
    <location>
        <begin position="37"/>
        <end position="46"/>
    </location>
</feature>
<sequence length="427" mass="48041">MASSPLVLSPQPPPSAPSSKFPPSNISKAKALALQHASTAPASPTGTPTPPADTDLDAGAQMNEQVRRQYVITKQIGRGTYADVFSAHLASDPQQLVAIKRIRLQTGWTNGITMDSIREIRFLSELKHPNIILLHAVYSTKDQKISLVLEHLPLGDLEEVWHKHHLPYGNADIKSWMLMLCRAVWFCHSHRVLHRDIKSNNCLIAADGCLKLADFGLARPFADPGRPMTHQVITRYYRPPELLYMARHYGPKVDVWSVGMIMAELAIRNFLCPGETDLQQLAMYCDLFGTPTEETWPGVSKLELYMPPSTQKGMDGTTVATRRGQPASFWKQRFSLLGDEGIELMRGMLTMDPNKRLSSEEVLRHRYWQVAPRPTRKEDLPRRPGSREDGEKRLGEDLKRVAGEREEVEGGRADKVARKLDFGALRR</sequence>
<evidence type="ECO:0000256" key="4">
    <source>
        <dbReference type="ARBA" id="ARBA00022741"/>
    </source>
</evidence>
<evidence type="ECO:0000256" key="7">
    <source>
        <dbReference type="ARBA" id="ARBA00047811"/>
    </source>
</evidence>
<proteinExistence type="inferred from homology"/>
<dbReference type="OrthoDB" id="1732493at2759"/>
<dbReference type="GO" id="GO:0045944">
    <property type="term" value="P:positive regulation of transcription by RNA polymerase II"/>
    <property type="evidence" value="ECO:0007669"/>
    <property type="project" value="TreeGrafter"/>
</dbReference>
<dbReference type="FunFam" id="1.10.510.10:FF:000624">
    <property type="entry name" value="Mitogen-activated protein kinase"/>
    <property type="match status" value="1"/>
</dbReference>
<evidence type="ECO:0000256" key="9">
    <source>
        <dbReference type="PROSITE-ProRule" id="PRU10141"/>
    </source>
</evidence>
<keyword evidence="14" id="KW-1185">Reference proteome</keyword>
<dbReference type="GO" id="GO:0070985">
    <property type="term" value="C:transcription factor TFIIK complex"/>
    <property type="evidence" value="ECO:0007669"/>
    <property type="project" value="TreeGrafter"/>
</dbReference>
<feature type="binding site" evidence="9">
    <location>
        <position position="100"/>
    </location>
    <ligand>
        <name>ATP</name>
        <dbReference type="ChEBI" id="CHEBI:30616"/>
    </ligand>
</feature>
<dbReference type="AlphaFoldDB" id="A0A6A6JX33"/>
<dbReference type="Gene3D" id="3.30.200.20">
    <property type="entry name" value="Phosphorylase Kinase, domain 1"/>
    <property type="match status" value="1"/>
</dbReference>
<keyword evidence="4 9" id="KW-0547">Nucleotide-binding</keyword>
<dbReference type="InterPro" id="IPR050108">
    <property type="entry name" value="CDK"/>
</dbReference>
<name>A0A6A6JX33_WESOR</name>
<dbReference type="Gene3D" id="1.10.510.10">
    <property type="entry name" value="Transferase(Phosphotransferase) domain 1"/>
    <property type="match status" value="1"/>
</dbReference>
<evidence type="ECO:0000256" key="1">
    <source>
        <dbReference type="ARBA" id="ARBA00006485"/>
    </source>
</evidence>
<dbReference type="InterPro" id="IPR000719">
    <property type="entry name" value="Prot_kinase_dom"/>
</dbReference>
<dbReference type="GeneID" id="54554515"/>
<accession>A0A6A6JX33</accession>
<dbReference type="InterPro" id="IPR008271">
    <property type="entry name" value="Ser/Thr_kinase_AS"/>
</dbReference>
<reference evidence="13" key="1">
    <citation type="journal article" date="2020" name="Stud. Mycol.">
        <title>101 Dothideomycetes genomes: a test case for predicting lifestyles and emergence of pathogens.</title>
        <authorList>
            <person name="Haridas S."/>
            <person name="Albert R."/>
            <person name="Binder M."/>
            <person name="Bloem J."/>
            <person name="Labutti K."/>
            <person name="Salamov A."/>
            <person name="Andreopoulos B."/>
            <person name="Baker S."/>
            <person name="Barry K."/>
            <person name="Bills G."/>
            <person name="Bluhm B."/>
            <person name="Cannon C."/>
            <person name="Castanera R."/>
            <person name="Culley D."/>
            <person name="Daum C."/>
            <person name="Ezra D."/>
            <person name="Gonzalez J."/>
            <person name="Henrissat B."/>
            <person name="Kuo A."/>
            <person name="Liang C."/>
            <person name="Lipzen A."/>
            <person name="Lutzoni F."/>
            <person name="Magnuson J."/>
            <person name="Mondo S."/>
            <person name="Nolan M."/>
            <person name="Ohm R."/>
            <person name="Pangilinan J."/>
            <person name="Park H.-J."/>
            <person name="Ramirez L."/>
            <person name="Alfaro M."/>
            <person name="Sun H."/>
            <person name="Tritt A."/>
            <person name="Yoshinaga Y."/>
            <person name="Zwiers L.-H."/>
            <person name="Turgeon B."/>
            <person name="Goodwin S."/>
            <person name="Spatafora J."/>
            <person name="Crous P."/>
            <person name="Grigoriev I."/>
        </authorList>
    </citation>
    <scope>NUCLEOTIDE SEQUENCE</scope>
    <source>
        <strain evidence="13">CBS 379.55</strain>
    </source>
</reference>
<organism evidence="13 14">
    <name type="scientific">Westerdykella ornata</name>
    <dbReference type="NCBI Taxonomy" id="318751"/>
    <lineage>
        <taxon>Eukaryota</taxon>
        <taxon>Fungi</taxon>
        <taxon>Dikarya</taxon>
        <taxon>Ascomycota</taxon>
        <taxon>Pezizomycotina</taxon>
        <taxon>Dothideomycetes</taxon>
        <taxon>Pleosporomycetidae</taxon>
        <taxon>Pleosporales</taxon>
        <taxon>Sporormiaceae</taxon>
        <taxon>Westerdykella</taxon>
    </lineage>
</organism>
<dbReference type="PROSITE" id="PS00107">
    <property type="entry name" value="PROTEIN_KINASE_ATP"/>
    <property type="match status" value="1"/>
</dbReference>
<dbReference type="InterPro" id="IPR011009">
    <property type="entry name" value="Kinase-like_dom_sf"/>
</dbReference>
<evidence type="ECO:0000256" key="5">
    <source>
        <dbReference type="ARBA" id="ARBA00022777"/>
    </source>
</evidence>
<dbReference type="Pfam" id="PF00069">
    <property type="entry name" value="Pkinase"/>
    <property type="match status" value="1"/>
</dbReference>
<dbReference type="InterPro" id="IPR017441">
    <property type="entry name" value="Protein_kinase_ATP_BS"/>
</dbReference>
<keyword evidence="2 10" id="KW-0723">Serine/threonine-protein kinase</keyword>
<dbReference type="GO" id="GO:0008353">
    <property type="term" value="F:RNA polymerase II CTD heptapeptide repeat kinase activity"/>
    <property type="evidence" value="ECO:0007669"/>
    <property type="project" value="TreeGrafter"/>
</dbReference>
<dbReference type="SUPFAM" id="SSF56112">
    <property type="entry name" value="Protein kinase-like (PK-like)"/>
    <property type="match status" value="1"/>
</dbReference>
<dbReference type="PANTHER" id="PTHR24056:SF0">
    <property type="entry name" value="CYCLIN-DEPENDENT KINASE 7"/>
    <property type="match status" value="1"/>
</dbReference>
<evidence type="ECO:0000256" key="10">
    <source>
        <dbReference type="RuleBase" id="RU000304"/>
    </source>
</evidence>
<feature type="region of interest" description="Disordered" evidence="11">
    <location>
        <begin position="1"/>
        <end position="57"/>
    </location>
</feature>
<dbReference type="SMART" id="SM00220">
    <property type="entry name" value="S_TKc"/>
    <property type="match status" value="1"/>
</dbReference>
<dbReference type="GO" id="GO:0005737">
    <property type="term" value="C:cytoplasm"/>
    <property type="evidence" value="ECO:0007669"/>
    <property type="project" value="TreeGrafter"/>
</dbReference>
<dbReference type="PROSITE" id="PS50011">
    <property type="entry name" value="PROTEIN_KINASE_DOM"/>
    <property type="match status" value="1"/>
</dbReference>
<dbReference type="PROSITE" id="PS00108">
    <property type="entry name" value="PROTEIN_KINASE_ST"/>
    <property type="match status" value="1"/>
</dbReference>
<gene>
    <name evidence="13" type="ORF">EI97DRAFT_463215</name>
</gene>
<comment type="catalytic activity">
    <reaction evidence="8">
        <text>L-seryl-[protein] + ATP = O-phospho-L-seryl-[protein] + ADP + H(+)</text>
        <dbReference type="Rhea" id="RHEA:17989"/>
        <dbReference type="Rhea" id="RHEA-COMP:9863"/>
        <dbReference type="Rhea" id="RHEA-COMP:11604"/>
        <dbReference type="ChEBI" id="CHEBI:15378"/>
        <dbReference type="ChEBI" id="CHEBI:29999"/>
        <dbReference type="ChEBI" id="CHEBI:30616"/>
        <dbReference type="ChEBI" id="CHEBI:83421"/>
        <dbReference type="ChEBI" id="CHEBI:456216"/>
        <dbReference type="EC" id="2.7.11.22"/>
    </reaction>
</comment>
<dbReference type="Proteomes" id="UP000800097">
    <property type="component" value="Unassembled WGS sequence"/>
</dbReference>
<evidence type="ECO:0000256" key="8">
    <source>
        <dbReference type="ARBA" id="ARBA00048367"/>
    </source>
</evidence>
<keyword evidence="3" id="KW-0808">Transferase</keyword>
<dbReference type="PANTHER" id="PTHR24056">
    <property type="entry name" value="CELL DIVISION PROTEIN KINASE"/>
    <property type="match status" value="1"/>
</dbReference>
<feature type="region of interest" description="Disordered" evidence="11">
    <location>
        <begin position="375"/>
        <end position="413"/>
    </location>
</feature>
<comment type="catalytic activity">
    <reaction evidence="7">
        <text>L-threonyl-[protein] + ATP = O-phospho-L-threonyl-[protein] + ADP + H(+)</text>
        <dbReference type="Rhea" id="RHEA:46608"/>
        <dbReference type="Rhea" id="RHEA-COMP:11060"/>
        <dbReference type="Rhea" id="RHEA-COMP:11605"/>
        <dbReference type="ChEBI" id="CHEBI:15378"/>
        <dbReference type="ChEBI" id="CHEBI:30013"/>
        <dbReference type="ChEBI" id="CHEBI:30616"/>
        <dbReference type="ChEBI" id="CHEBI:61977"/>
        <dbReference type="ChEBI" id="CHEBI:456216"/>
        <dbReference type="EC" id="2.7.11.22"/>
    </reaction>
</comment>
<dbReference type="GO" id="GO:0004693">
    <property type="term" value="F:cyclin-dependent protein serine/threonine kinase activity"/>
    <property type="evidence" value="ECO:0007669"/>
    <property type="project" value="UniProtKB-EC"/>
</dbReference>
<evidence type="ECO:0000259" key="12">
    <source>
        <dbReference type="PROSITE" id="PS50011"/>
    </source>
</evidence>
<protein>
    <submittedName>
        <fullName evidence="13">Serine/threonine-protein kinase crk1</fullName>
    </submittedName>
</protein>
<evidence type="ECO:0000256" key="2">
    <source>
        <dbReference type="ARBA" id="ARBA00022527"/>
    </source>
</evidence>
<evidence type="ECO:0000313" key="13">
    <source>
        <dbReference type="EMBL" id="KAF2280764.1"/>
    </source>
</evidence>
<dbReference type="RefSeq" id="XP_033658301.1">
    <property type="nucleotide sequence ID" value="XM_033801340.1"/>
</dbReference>
<keyword evidence="6 9" id="KW-0067">ATP-binding</keyword>
<evidence type="ECO:0000256" key="6">
    <source>
        <dbReference type="ARBA" id="ARBA00022840"/>
    </source>
</evidence>